<evidence type="ECO:0000256" key="2">
    <source>
        <dbReference type="ARBA" id="ARBA00022840"/>
    </source>
</evidence>
<feature type="compositionally biased region" description="Polar residues" evidence="3">
    <location>
        <begin position="56"/>
        <end position="72"/>
    </location>
</feature>
<protein>
    <submittedName>
        <fullName evidence="5">Putative 6-phosphofructo-2-kinase 1</fullName>
    </submittedName>
</protein>
<dbReference type="Proteomes" id="UP000053317">
    <property type="component" value="Unassembled WGS sequence"/>
</dbReference>
<dbReference type="GO" id="GO:0006003">
    <property type="term" value="P:fructose 2,6-bisphosphate metabolic process"/>
    <property type="evidence" value="ECO:0007669"/>
    <property type="project" value="EnsemblFungi"/>
</dbReference>
<dbReference type="CDD" id="cd07067">
    <property type="entry name" value="HP_PGM_like"/>
    <property type="match status" value="1"/>
</dbReference>
<feature type="region of interest" description="Disordered" evidence="3">
    <location>
        <begin position="1"/>
        <end position="78"/>
    </location>
</feature>
<feature type="domain" description="6-phosphofructo-2-kinase" evidence="4">
    <location>
        <begin position="235"/>
        <end position="402"/>
    </location>
</feature>
<proteinExistence type="predicted"/>
<keyword evidence="5" id="KW-0418">Kinase</keyword>
<reference evidence="5 6" key="2">
    <citation type="submission" date="2015-05" db="EMBL/GenBank/DDBJ databases">
        <authorList>
            <person name="Morales-Cruz A."/>
            <person name="Amrine K.C."/>
            <person name="Cantu D."/>
        </authorList>
    </citation>
    <scope>NUCLEOTIDE SEQUENCE [LARGE SCALE GENOMIC DNA]</scope>
    <source>
        <strain evidence="5">UCRPC4</strain>
    </source>
</reference>
<gene>
    <name evidence="5" type="ORF">UCRPC4_g04928</name>
</gene>
<dbReference type="SMART" id="SM00855">
    <property type="entry name" value="PGAM"/>
    <property type="match status" value="1"/>
</dbReference>
<evidence type="ECO:0000256" key="3">
    <source>
        <dbReference type="SAM" id="MobiDB-lite"/>
    </source>
</evidence>
<dbReference type="SUPFAM" id="SSF52540">
    <property type="entry name" value="P-loop containing nucleoside triphosphate hydrolases"/>
    <property type="match status" value="1"/>
</dbReference>
<feature type="compositionally biased region" description="Polar residues" evidence="3">
    <location>
        <begin position="39"/>
        <end position="49"/>
    </location>
</feature>
<dbReference type="Gene3D" id="3.40.50.1240">
    <property type="entry name" value="Phosphoglycerate mutase-like"/>
    <property type="match status" value="1"/>
</dbReference>
<evidence type="ECO:0000256" key="1">
    <source>
        <dbReference type="ARBA" id="ARBA00022741"/>
    </source>
</evidence>
<dbReference type="InterPro" id="IPR029033">
    <property type="entry name" value="His_PPase_superfam"/>
</dbReference>
<dbReference type="OrthoDB" id="267323at2759"/>
<dbReference type="InterPro" id="IPR027417">
    <property type="entry name" value="P-loop_NTPase"/>
</dbReference>
<feature type="compositionally biased region" description="Low complexity" evidence="3">
    <location>
        <begin position="18"/>
        <end position="30"/>
    </location>
</feature>
<accession>A0A0G2E748</accession>
<dbReference type="GO" id="GO:0003873">
    <property type="term" value="F:6-phosphofructo-2-kinase activity"/>
    <property type="evidence" value="ECO:0007669"/>
    <property type="project" value="EnsemblFungi"/>
</dbReference>
<dbReference type="AlphaFoldDB" id="A0A0G2E748"/>
<dbReference type="InterPro" id="IPR003094">
    <property type="entry name" value="6Pfruct_kin"/>
</dbReference>
<keyword evidence="5" id="KW-0808">Transferase</keyword>
<keyword evidence="1" id="KW-0547">Nucleotide-binding</keyword>
<dbReference type="InterPro" id="IPR001345">
    <property type="entry name" value="PG/BPGM_mutase_AS"/>
</dbReference>
<dbReference type="GO" id="GO:0005829">
    <property type="term" value="C:cytosol"/>
    <property type="evidence" value="ECO:0007669"/>
    <property type="project" value="TreeGrafter"/>
</dbReference>
<dbReference type="EMBL" id="LCWF01000121">
    <property type="protein sequence ID" value="KKY18459.1"/>
    <property type="molecule type" value="Genomic_DNA"/>
</dbReference>
<dbReference type="PROSITE" id="PS00175">
    <property type="entry name" value="PG_MUTASE"/>
    <property type="match status" value="1"/>
</dbReference>
<keyword evidence="2" id="KW-0067">ATP-binding</keyword>
<dbReference type="PANTHER" id="PTHR10606">
    <property type="entry name" value="6-PHOSPHOFRUCTO-2-KINASE/FRUCTOSE-2,6-BISPHOSPHATASE"/>
    <property type="match status" value="1"/>
</dbReference>
<name>A0A0G2E748_PHACM</name>
<comment type="caution">
    <text evidence="5">The sequence shown here is derived from an EMBL/GenBank/DDBJ whole genome shotgun (WGS) entry which is preliminary data.</text>
</comment>
<dbReference type="PRINTS" id="PR00991">
    <property type="entry name" value="6PFRUCTKNASE"/>
</dbReference>
<dbReference type="GO" id="GO:0006000">
    <property type="term" value="P:fructose metabolic process"/>
    <property type="evidence" value="ECO:0007669"/>
    <property type="project" value="InterPro"/>
</dbReference>
<evidence type="ECO:0000313" key="5">
    <source>
        <dbReference type="EMBL" id="KKY18459.1"/>
    </source>
</evidence>
<reference evidence="5 6" key="1">
    <citation type="submission" date="2015-05" db="EMBL/GenBank/DDBJ databases">
        <title>Distinctive expansion of gene families associated with plant cell wall degradation and secondary metabolism in the genomes of grapevine trunk pathogens.</title>
        <authorList>
            <person name="Lawrence D.P."/>
            <person name="Travadon R."/>
            <person name="Rolshausen P.E."/>
            <person name="Baumgartner K."/>
        </authorList>
    </citation>
    <scope>NUCLEOTIDE SEQUENCE [LARGE SCALE GENOMIC DNA]</scope>
    <source>
        <strain evidence="5">UCRPC4</strain>
    </source>
</reference>
<evidence type="ECO:0000259" key="4">
    <source>
        <dbReference type="Pfam" id="PF01591"/>
    </source>
</evidence>
<dbReference type="PIRSF" id="PIRSF000709">
    <property type="entry name" value="6PFK_2-Ptase"/>
    <property type="match status" value="1"/>
</dbReference>
<dbReference type="Pfam" id="PF01591">
    <property type="entry name" value="6PF2K"/>
    <property type="match status" value="2"/>
</dbReference>
<dbReference type="PANTHER" id="PTHR10606:SF32">
    <property type="entry name" value="6-PHOSPHOFRUCTO-2-KINASE 1"/>
    <property type="match status" value="1"/>
</dbReference>
<organism evidence="5 6">
    <name type="scientific">Phaeomoniella chlamydospora</name>
    <name type="common">Phaeoacremonium chlamydosporum</name>
    <dbReference type="NCBI Taxonomy" id="158046"/>
    <lineage>
        <taxon>Eukaryota</taxon>
        <taxon>Fungi</taxon>
        <taxon>Dikarya</taxon>
        <taxon>Ascomycota</taxon>
        <taxon>Pezizomycotina</taxon>
        <taxon>Eurotiomycetes</taxon>
        <taxon>Chaetothyriomycetidae</taxon>
        <taxon>Phaeomoniellales</taxon>
        <taxon>Phaeomoniellaceae</taxon>
        <taxon>Phaeomoniella</taxon>
    </lineage>
</organism>
<feature type="region of interest" description="Disordered" evidence="3">
    <location>
        <begin position="145"/>
        <end position="174"/>
    </location>
</feature>
<evidence type="ECO:0000313" key="6">
    <source>
        <dbReference type="Proteomes" id="UP000053317"/>
    </source>
</evidence>
<dbReference type="GO" id="GO:0005524">
    <property type="term" value="F:ATP binding"/>
    <property type="evidence" value="ECO:0007669"/>
    <property type="project" value="UniProtKB-KW"/>
</dbReference>
<dbReference type="InterPro" id="IPR013079">
    <property type="entry name" value="6Phosfructo_kin"/>
</dbReference>
<dbReference type="InterPro" id="IPR013078">
    <property type="entry name" value="His_Pase_superF_clade-1"/>
</dbReference>
<sequence>MPPPPRPSAVRTPSLQVTAAMAAATAAATAQPPKALNDTPVSTAPSSPNMKPLHNQHLNLPSLTPSGANTPSKARATTLDIPGLTKSKVSPDGRIAQRDIGAKLVIVMVGLPARGKSYIVKKIARYLNWLQHPTKVFNVGERRRVAAGRSQPAPRSEAKRERNSQIANSDEAKLRESVRKMSLSTITPNHIIEQSEMLPGPALAPQINAHDHAHGFEGAGLTREKSHPLPAPEGMDQSATFFDPNNAKALAIREQVALETLDELLNYILNGNGSVGILDATNSTLERRKVIMDHIREVAGKDLNVLFLESQCIDENLLERNMHLKLFGPDYKGQDPQTALEDFKKRVAMYQKSYAPLGEFEEQHNMPYIQMIDVGRKVITHQIRGFLSLQTVSYLMNFNLAPRQIWLTRHGESEDNTTGKLGGDSHLTAKGRRFAADLTNFVTSQRTMWERRYQERHSSLVFPPQPGDVSPPNPEWSNPNDPTDRSFCVWTSMLRRSIETAQYFNDDDFDIKQMKMLDEINAGIFEGMTYKEIENTQNEEYVQRKKDKLQYRYPGLGGESYLDVINRLQKVIVEVERMTDHVLIVGHRSVTRILLAYFMGLPREEVAHLDVPLGVIYMLEPKPYGVDFKAYRWDEGTGDFTHDPDFQLRRATNPYKD</sequence>
<dbReference type="Gene3D" id="3.40.50.300">
    <property type="entry name" value="P-loop containing nucleotide triphosphate hydrolases"/>
    <property type="match status" value="2"/>
</dbReference>
<feature type="compositionally biased region" description="Pro residues" evidence="3">
    <location>
        <begin position="463"/>
        <end position="474"/>
    </location>
</feature>
<dbReference type="Pfam" id="PF00300">
    <property type="entry name" value="His_Phos_1"/>
    <property type="match status" value="2"/>
</dbReference>
<keyword evidence="6" id="KW-1185">Reference proteome</keyword>
<feature type="domain" description="6-phosphofructo-2-kinase" evidence="4">
    <location>
        <begin position="96"/>
        <end position="186"/>
    </location>
</feature>
<dbReference type="SUPFAM" id="SSF53254">
    <property type="entry name" value="Phosphoglycerate mutase-like"/>
    <property type="match status" value="1"/>
</dbReference>
<feature type="region of interest" description="Disordered" evidence="3">
    <location>
        <begin position="460"/>
        <end position="481"/>
    </location>
</feature>